<keyword evidence="1" id="KW-1133">Transmembrane helix</keyword>
<dbReference type="OrthoDB" id="9128163at2"/>
<feature type="transmembrane region" description="Helical" evidence="1">
    <location>
        <begin position="132"/>
        <end position="151"/>
    </location>
</feature>
<proteinExistence type="predicted"/>
<evidence type="ECO:0000313" key="2">
    <source>
        <dbReference type="EMBL" id="VVN65664.1"/>
    </source>
</evidence>
<feature type="transmembrane region" description="Helical" evidence="1">
    <location>
        <begin position="46"/>
        <end position="66"/>
    </location>
</feature>
<evidence type="ECO:0000313" key="3">
    <source>
        <dbReference type="Proteomes" id="UP000326557"/>
    </source>
</evidence>
<name>A0A5E6ZLH9_PSEFL</name>
<reference evidence="2 3" key="1">
    <citation type="submission" date="2019-09" db="EMBL/GenBank/DDBJ databases">
        <authorList>
            <person name="Chandra G."/>
            <person name="Truman W A."/>
        </authorList>
    </citation>
    <scope>NUCLEOTIDE SEQUENCE [LARGE SCALE GENOMIC DNA]</scope>
    <source>
        <strain evidence="2">PS704</strain>
    </source>
</reference>
<organism evidence="2 3">
    <name type="scientific">Pseudomonas fluorescens</name>
    <dbReference type="NCBI Taxonomy" id="294"/>
    <lineage>
        <taxon>Bacteria</taxon>
        <taxon>Pseudomonadati</taxon>
        <taxon>Pseudomonadota</taxon>
        <taxon>Gammaproteobacteria</taxon>
        <taxon>Pseudomonadales</taxon>
        <taxon>Pseudomonadaceae</taxon>
        <taxon>Pseudomonas</taxon>
    </lineage>
</organism>
<dbReference type="EMBL" id="CABVHP010000001">
    <property type="protein sequence ID" value="VVN65664.1"/>
    <property type="molecule type" value="Genomic_DNA"/>
</dbReference>
<keyword evidence="1" id="KW-0812">Transmembrane</keyword>
<feature type="transmembrane region" description="Helical" evidence="1">
    <location>
        <begin position="192"/>
        <end position="218"/>
    </location>
</feature>
<feature type="transmembrane region" description="Helical" evidence="1">
    <location>
        <begin position="87"/>
        <end position="112"/>
    </location>
</feature>
<sequence>MVNNRRKKLGITESYWANLSEDQKIKWKLLSRTLTFLGALAVTKTGIYYIDWIIAACTAAFSFLLIESQRSYTRYSVGMRKRLTRISIALGAACILFVGIIYFSQAAIFSLASTFTSMPPPSTDGRYHELRSALYLLIFFCAGTFAVIKVFRQLNVMGLIYHLPRQQMIKLLVHKEFELEGLPGFACFELGVILATICYSGVAASLLSGVLAIIRIAVSMNI</sequence>
<dbReference type="Proteomes" id="UP000326557">
    <property type="component" value="Unassembled WGS sequence"/>
</dbReference>
<evidence type="ECO:0000256" key="1">
    <source>
        <dbReference type="SAM" id="Phobius"/>
    </source>
</evidence>
<dbReference type="RefSeq" id="WP_150635849.1">
    <property type="nucleotide sequence ID" value="NZ_CABVHP010000001.1"/>
</dbReference>
<accession>A0A5E6ZLH9</accession>
<gene>
    <name evidence="2" type="ORF">PS704_00077</name>
</gene>
<protein>
    <submittedName>
        <fullName evidence="2">Uncharacterized protein</fullName>
    </submittedName>
</protein>
<keyword evidence="1" id="KW-0472">Membrane</keyword>
<dbReference type="AlphaFoldDB" id="A0A5E6ZLH9"/>